<dbReference type="GO" id="GO:0016787">
    <property type="term" value="F:hydrolase activity"/>
    <property type="evidence" value="ECO:0007669"/>
    <property type="project" value="UniProtKB-KW"/>
</dbReference>
<dbReference type="Proteomes" id="UP001275084">
    <property type="component" value="Unassembled WGS sequence"/>
</dbReference>
<reference evidence="2" key="1">
    <citation type="journal article" date="2023" name="Mol. Phylogenet. Evol.">
        <title>Genome-scale phylogeny and comparative genomics of the fungal order Sordariales.</title>
        <authorList>
            <person name="Hensen N."/>
            <person name="Bonometti L."/>
            <person name="Westerberg I."/>
            <person name="Brannstrom I.O."/>
            <person name="Guillou S."/>
            <person name="Cros-Aarteil S."/>
            <person name="Calhoun S."/>
            <person name="Haridas S."/>
            <person name="Kuo A."/>
            <person name="Mondo S."/>
            <person name="Pangilinan J."/>
            <person name="Riley R."/>
            <person name="LaButti K."/>
            <person name="Andreopoulos B."/>
            <person name="Lipzen A."/>
            <person name="Chen C."/>
            <person name="Yan M."/>
            <person name="Daum C."/>
            <person name="Ng V."/>
            <person name="Clum A."/>
            <person name="Steindorff A."/>
            <person name="Ohm R.A."/>
            <person name="Martin F."/>
            <person name="Silar P."/>
            <person name="Natvig D.O."/>
            <person name="Lalanne C."/>
            <person name="Gautier V."/>
            <person name="Ament-Velasquez S.L."/>
            <person name="Kruys A."/>
            <person name="Hutchinson M.I."/>
            <person name="Powell A.J."/>
            <person name="Barry K."/>
            <person name="Miller A.N."/>
            <person name="Grigoriev I.V."/>
            <person name="Debuchy R."/>
            <person name="Gladieux P."/>
            <person name="Hiltunen Thoren M."/>
            <person name="Johannesson H."/>
        </authorList>
    </citation>
    <scope>NUCLEOTIDE SEQUENCE</scope>
    <source>
        <strain evidence="2">CBS 955.72</strain>
    </source>
</reference>
<dbReference type="Pfam" id="PF12697">
    <property type="entry name" value="Abhydrolase_6"/>
    <property type="match status" value="1"/>
</dbReference>
<evidence type="ECO:0000313" key="3">
    <source>
        <dbReference type="Proteomes" id="UP001275084"/>
    </source>
</evidence>
<accession>A0AAJ0HGY7</accession>
<evidence type="ECO:0000259" key="1">
    <source>
        <dbReference type="Pfam" id="PF12697"/>
    </source>
</evidence>
<dbReference type="InterPro" id="IPR050471">
    <property type="entry name" value="AB_hydrolase"/>
</dbReference>
<dbReference type="AlphaFoldDB" id="A0AAJ0HGY7"/>
<protein>
    <submittedName>
        <fullName evidence="2">Alpha/beta hydrolase</fullName>
    </submittedName>
</protein>
<proteinExistence type="predicted"/>
<dbReference type="InterPro" id="IPR000073">
    <property type="entry name" value="AB_hydrolase_1"/>
</dbReference>
<keyword evidence="2" id="KW-0378">Hydrolase</keyword>
<dbReference type="InterPro" id="IPR029058">
    <property type="entry name" value="AB_hydrolase_fold"/>
</dbReference>
<feature type="domain" description="AB hydrolase-1" evidence="1">
    <location>
        <begin position="47"/>
        <end position="318"/>
    </location>
</feature>
<name>A0AAJ0HGY7_9PEZI</name>
<gene>
    <name evidence="2" type="ORF">B0T25DRAFT_542004</name>
</gene>
<sequence>MKPPGIFGTGEAMLRALPRRDSQTLTLPDGRTLGYAEYGHPEGRPLFFFHGFPGSRLEAAGTDKIARRRRLRVISVDRPGMGLSTFQPQRRITDWPADVAALARHLDLPRFAVMGGSGGAPYALACAHALPRETLTAVGVMAGMGTFEASVKPHIPIGPRFLGSASWHWPAAVRVVMDAIVGVVRWGLKRGLVTRRIDAWLEGVERKEKEAAVAKAAAGDAPVDEEVEDKRTLAERREELIHIGFEAFAQGAAGAVRDAQLTGQDWGFKTEDVTYDPILFWHGTKDINVPLAWVRPMAERLPHGVFKEYEGETHFTLVKHLEDILVELVPEETTTESTPEG</sequence>
<evidence type="ECO:0000313" key="2">
    <source>
        <dbReference type="EMBL" id="KAK3352439.1"/>
    </source>
</evidence>
<comment type="caution">
    <text evidence="2">The sequence shown here is derived from an EMBL/GenBank/DDBJ whole genome shotgun (WGS) entry which is preliminary data.</text>
</comment>
<dbReference type="PANTHER" id="PTHR43433:SF10">
    <property type="entry name" value="AB HYDROLASE-1 DOMAIN-CONTAINING PROTEIN"/>
    <property type="match status" value="1"/>
</dbReference>
<dbReference type="EMBL" id="JAUIQD010000004">
    <property type="protein sequence ID" value="KAK3352439.1"/>
    <property type="molecule type" value="Genomic_DNA"/>
</dbReference>
<keyword evidence="3" id="KW-1185">Reference proteome</keyword>
<dbReference type="SUPFAM" id="SSF53474">
    <property type="entry name" value="alpha/beta-Hydrolases"/>
    <property type="match status" value="1"/>
</dbReference>
<organism evidence="2 3">
    <name type="scientific">Lasiosphaeria hispida</name>
    <dbReference type="NCBI Taxonomy" id="260671"/>
    <lineage>
        <taxon>Eukaryota</taxon>
        <taxon>Fungi</taxon>
        <taxon>Dikarya</taxon>
        <taxon>Ascomycota</taxon>
        <taxon>Pezizomycotina</taxon>
        <taxon>Sordariomycetes</taxon>
        <taxon>Sordariomycetidae</taxon>
        <taxon>Sordariales</taxon>
        <taxon>Lasiosphaeriaceae</taxon>
        <taxon>Lasiosphaeria</taxon>
    </lineage>
</organism>
<dbReference type="PANTHER" id="PTHR43433">
    <property type="entry name" value="HYDROLASE, ALPHA/BETA FOLD FAMILY PROTEIN"/>
    <property type="match status" value="1"/>
</dbReference>
<reference evidence="2" key="2">
    <citation type="submission" date="2023-06" db="EMBL/GenBank/DDBJ databases">
        <authorList>
            <consortium name="Lawrence Berkeley National Laboratory"/>
            <person name="Haridas S."/>
            <person name="Hensen N."/>
            <person name="Bonometti L."/>
            <person name="Westerberg I."/>
            <person name="Brannstrom I.O."/>
            <person name="Guillou S."/>
            <person name="Cros-Aarteil S."/>
            <person name="Calhoun S."/>
            <person name="Kuo A."/>
            <person name="Mondo S."/>
            <person name="Pangilinan J."/>
            <person name="Riley R."/>
            <person name="Labutti K."/>
            <person name="Andreopoulos B."/>
            <person name="Lipzen A."/>
            <person name="Chen C."/>
            <person name="Yanf M."/>
            <person name="Daum C."/>
            <person name="Ng V."/>
            <person name="Clum A."/>
            <person name="Steindorff A."/>
            <person name="Ohm R."/>
            <person name="Martin F."/>
            <person name="Silar P."/>
            <person name="Natvig D."/>
            <person name="Lalanne C."/>
            <person name="Gautier V."/>
            <person name="Ament-Velasquez S.L."/>
            <person name="Kruys A."/>
            <person name="Hutchinson M.I."/>
            <person name="Powell A.J."/>
            <person name="Barry K."/>
            <person name="Miller A.N."/>
            <person name="Grigoriev I.V."/>
            <person name="Debuchy R."/>
            <person name="Gladieux P."/>
            <person name="Thoren M.H."/>
            <person name="Johannesson H."/>
        </authorList>
    </citation>
    <scope>NUCLEOTIDE SEQUENCE</scope>
    <source>
        <strain evidence="2">CBS 955.72</strain>
    </source>
</reference>
<dbReference type="Gene3D" id="3.40.50.1820">
    <property type="entry name" value="alpha/beta hydrolase"/>
    <property type="match status" value="1"/>
</dbReference>